<keyword evidence="1" id="KW-0479">Metal-binding</keyword>
<keyword evidence="9" id="KW-1185">Reference proteome</keyword>
<feature type="domain" description="C2H2-type" evidence="7">
    <location>
        <begin position="249"/>
        <end position="276"/>
    </location>
</feature>
<reference evidence="8 9" key="1">
    <citation type="submission" date="2019-04" db="EMBL/GenBank/DDBJ databases">
        <title>Chromosome genome assembly for Takifugu flavidus.</title>
        <authorList>
            <person name="Xiao S."/>
        </authorList>
    </citation>
    <scope>NUCLEOTIDE SEQUENCE [LARGE SCALE GENOMIC DNA]</scope>
    <source>
        <strain evidence="8">HTHZ2018</strain>
        <tissue evidence="8">Muscle</tissue>
    </source>
</reference>
<dbReference type="EMBL" id="RHFK02000007">
    <property type="protein sequence ID" value="TWW73517.1"/>
    <property type="molecule type" value="Genomic_DNA"/>
</dbReference>
<dbReference type="SMART" id="SM00355">
    <property type="entry name" value="ZnF_C2H2"/>
    <property type="match status" value="2"/>
</dbReference>
<sequence>MLSTVALRAQISSIIDALSKAAVTEIVKVFEDGMVVMRLEVCRRDSEIKKLKTNLEVLHNELRKVQGRVTLHADTGRAGNGTDAPDEQALPEVHTDEDQNSPSLPQVQVKCETLKGANNEATIQSDLPTLYQPSNTDWRMTQSQPEINNPDFLNIASLVPNSTMCLPESPLDPRMGAPSIGSDGFQHGKFGHSLLGLDQYRTLHNTVRRRTVKKLMFKKGFICPYCGKCFERAGHLERHKRIHTGEKPFCCEICGRRFNQKSSLKEHMKIHRRGKSIIRH</sequence>
<name>A0A5C6P5S5_9TELE</name>
<dbReference type="InterPro" id="IPR013087">
    <property type="entry name" value="Znf_C2H2_type"/>
</dbReference>
<evidence type="ECO:0000256" key="5">
    <source>
        <dbReference type="PROSITE-ProRule" id="PRU00042"/>
    </source>
</evidence>
<dbReference type="AlphaFoldDB" id="A0A5C6P5S5"/>
<evidence type="ECO:0000256" key="1">
    <source>
        <dbReference type="ARBA" id="ARBA00022723"/>
    </source>
</evidence>
<evidence type="ECO:0000313" key="8">
    <source>
        <dbReference type="EMBL" id="TWW73517.1"/>
    </source>
</evidence>
<protein>
    <recommendedName>
        <fullName evidence="7">C2H2-type domain-containing protein</fullName>
    </recommendedName>
</protein>
<keyword evidence="2" id="KW-0677">Repeat</keyword>
<dbReference type="FunFam" id="3.30.160.60:FF:000557">
    <property type="entry name" value="zinc finger and SCAN domain-containing protein 29"/>
    <property type="match status" value="1"/>
</dbReference>
<evidence type="ECO:0000313" key="9">
    <source>
        <dbReference type="Proteomes" id="UP000324091"/>
    </source>
</evidence>
<dbReference type="InterPro" id="IPR036236">
    <property type="entry name" value="Znf_C2H2_sf"/>
</dbReference>
<dbReference type="GO" id="GO:0000981">
    <property type="term" value="F:DNA-binding transcription factor activity, RNA polymerase II-specific"/>
    <property type="evidence" value="ECO:0007669"/>
    <property type="project" value="TreeGrafter"/>
</dbReference>
<feature type="region of interest" description="Disordered" evidence="6">
    <location>
        <begin position="74"/>
        <end position="104"/>
    </location>
</feature>
<proteinExistence type="predicted"/>
<evidence type="ECO:0000256" key="6">
    <source>
        <dbReference type="SAM" id="MobiDB-lite"/>
    </source>
</evidence>
<gene>
    <name evidence="8" type="ORF">D4764_15G0009110</name>
</gene>
<dbReference type="GO" id="GO:0000977">
    <property type="term" value="F:RNA polymerase II transcription regulatory region sequence-specific DNA binding"/>
    <property type="evidence" value="ECO:0007669"/>
    <property type="project" value="TreeGrafter"/>
</dbReference>
<dbReference type="PANTHER" id="PTHR14196:SF12">
    <property type="entry name" value="ZINC FINGER PROTEIN 208-LIKE"/>
    <property type="match status" value="1"/>
</dbReference>
<keyword evidence="4" id="KW-0862">Zinc</keyword>
<dbReference type="Pfam" id="PF00096">
    <property type="entry name" value="zf-C2H2"/>
    <property type="match status" value="2"/>
</dbReference>
<comment type="caution">
    <text evidence="8">The sequence shown here is derived from an EMBL/GenBank/DDBJ whole genome shotgun (WGS) entry which is preliminary data.</text>
</comment>
<dbReference type="GO" id="GO:0008270">
    <property type="term" value="F:zinc ion binding"/>
    <property type="evidence" value="ECO:0007669"/>
    <property type="project" value="UniProtKB-KW"/>
</dbReference>
<dbReference type="PROSITE" id="PS00028">
    <property type="entry name" value="ZINC_FINGER_C2H2_1"/>
    <property type="match status" value="2"/>
</dbReference>
<evidence type="ECO:0000256" key="2">
    <source>
        <dbReference type="ARBA" id="ARBA00022737"/>
    </source>
</evidence>
<evidence type="ECO:0000256" key="3">
    <source>
        <dbReference type="ARBA" id="ARBA00022771"/>
    </source>
</evidence>
<keyword evidence="3 5" id="KW-0863">Zinc-finger</keyword>
<feature type="domain" description="C2H2-type" evidence="7">
    <location>
        <begin position="221"/>
        <end position="248"/>
    </location>
</feature>
<organism evidence="8 9">
    <name type="scientific">Takifugu flavidus</name>
    <name type="common">sansaifugu</name>
    <dbReference type="NCBI Taxonomy" id="433684"/>
    <lineage>
        <taxon>Eukaryota</taxon>
        <taxon>Metazoa</taxon>
        <taxon>Chordata</taxon>
        <taxon>Craniata</taxon>
        <taxon>Vertebrata</taxon>
        <taxon>Euteleostomi</taxon>
        <taxon>Actinopterygii</taxon>
        <taxon>Neopterygii</taxon>
        <taxon>Teleostei</taxon>
        <taxon>Neoteleostei</taxon>
        <taxon>Acanthomorphata</taxon>
        <taxon>Eupercaria</taxon>
        <taxon>Tetraodontiformes</taxon>
        <taxon>Tetradontoidea</taxon>
        <taxon>Tetraodontidae</taxon>
        <taxon>Takifugu</taxon>
    </lineage>
</organism>
<accession>A0A5C6P5S5</accession>
<dbReference type="Proteomes" id="UP000324091">
    <property type="component" value="Chromosome 15"/>
</dbReference>
<evidence type="ECO:0000256" key="4">
    <source>
        <dbReference type="ARBA" id="ARBA00022833"/>
    </source>
</evidence>
<dbReference type="Gene3D" id="3.30.160.60">
    <property type="entry name" value="Classic Zinc Finger"/>
    <property type="match status" value="2"/>
</dbReference>
<dbReference type="FunFam" id="3.30.160.60:FF:000625">
    <property type="entry name" value="Zinc finger protein 536"/>
    <property type="match status" value="1"/>
</dbReference>
<dbReference type="GO" id="GO:0005634">
    <property type="term" value="C:nucleus"/>
    <property type="evidence" value="ECO:0007669"/>
    <property type="project" value="TreeGrafter"/>
</dbReference>
<evidence type="ECO:0000259" key="7">
    <source>
        <dbReference type="PROSITE" id="PS50157"/>
    </source>
</evidence>
<dbReference type="InterPro" id="IPR050717">
    <property type="entry name" value="C2H2-ZF_Transcription_Reg"/>
</dbReference>
<dbReference type="PANTHER" id="PTHR14196">
    <property type="entry name" value="ODD-SKIPPED - RELATED"/>
    <property type="match status" value="1"/>
</dbReference>
<dbReference type="PROSITE" id="PS50157">
    <property type="entry name" value="ZINC_FINGER_C2H2_2"/>
    <property type="match status" value="2"/>
</dbReference>
<dbReference type="SUPFAM" id="SSF57667">
    <property type="entry name" value="beta-beta-alpha zinc fingers"/>
    <property type="match status" value="1"/>
</dbReference>